<keyword evidence="4 7" id="KW-0812">Transmembrane</keyword>
<evidence type="ECO:0000256" key="4">
    <source>
        <dbReference type="ARBA" id="ARBA00022692"/>
    </source>
</evidence>
<dbReference type="PANTHER" id="PTHR36838">
    <property type="entry name" value="AUXIN EFFLUX CARRIER FAMILY PROTEIN"/>
    <property type="match status" value="1"/>
</dbReference>
<dbReference type="GO" id="GO:0016020">
    <property type="term" value="C:membrane"/>
    <property type="evidence" value="ECO:0007669"/>
    <property type="project" value="UniProtKB-SubCell"/>
</dbReference>
<dbReference type="AlphaFoldDB" id="A0A6N1VH41"/>
<feature type="transmembrane region" description="Helical" evidence="7">
    <location>
        <begin position="199"/>
        <end position="224"/>
    </location>
</feature>
<keyword evidence="3" id="KW-1003">Cell membrane</keyword>
<accession>A0A6N1VH41</accession>
<dbReference type="GO" id="GO:0055085">
    <property type="term" value="P:transmembrane transport"/>
    <property type="evidence" value="ECO:0007669"/>
    <property type="project" value="InterPro"/>
</dbReference>
<dbReference type="InterPro" id="IPR004776">
    <property type="entry name" value="Mem_transp_PIN-like"/>
</dbReference>
<comment type="subcellular location">
    <subcellularLocation>
        <location evidence="1">Membrane</location>
        <topology evidence="1">Multi-pass membrane protein</topology>
    </subcellularLocation>
</comment>
<dbReference type="EMBL" id="CP054836">
    <property type="protein sequence ID" value="QKV18469.1"/>
    <property type="molecule type" value="Genomic_DNA"/>
</dbReference>
<feature type="transmembrane region" description="Helical" evidence="7">
    <location>
        <begin position="167"/>
        <end position="187"/>
    </location>
</feature>
<dbReference type="KEGG" id="orm:HTY61_08395"/>
<proteinExistence type="predicted"/>
<feature type="transmembrane region" description="Helical" evidence="7">
    <location>
        <begin position="34"/>
        <end position="53"/>
    </location>
</feature>
<reference evidence="8 9" key="1">
    <citation type="submission" date="2020-06" db="EMBL/GenBank/DDBJ databases">
        <title>Oricola thermophila sp. nov. isolated from a tidal sediments.</title>
        <authorList>
            <person name="Kwon K.K."/>
            <person name="Yang S.-H."/>
            <person name="Park M.-J."/>
        </authorList>
    </citation>
    <scope>NUCLEOTIDE SEQUENCE [LARGE SCALE GENOMIC DNA]</scope>
    <source>
        <strain evidence="8 9">MEBiC13590</strain>
    </source>
</reference>
<evidence type="ECO:0000256" key="1">
    <source>
        <dbReference type="ARBA" id="ARBA00004141"/>
    </source>
</evidence>
<evidence type="ECO:0000313" key="9">
    <source>
        <dbReference type="Proteomes" id="UP000509367"/>
    </source>
</evidence>
<feature type="transmembrane region" description="Helical" evidence="7">
    <location>
        <begin position="96"/>
        <end position="116"/>
    </location>
</feature>
<gene>
    <name evidence="8" type="ORF">HTY61_08395</name>
</gene>
<sequence length="315" mass="33101">MLDVFSVTGPIYITIAIGYIATRFGPFAAADMRSLGRYVLNLALPMLLFRALAQKPVAEIANPAYIAAYLGGTIVMVLVGYLAVRKLLGHERMTAAISAMGMSCPNSGFVGFPIMLLTFPPIAGTVLALNMFVENVFVVPLLLVLAERAKGEEGHPLQVMAGALVRLVRNPLVIGLVAGLLVSLGGLRLPGPVEKTVDIFAQSSAALSLFTIGGMLVGLPVRGLAGRIVPVVLGKLLVHPAIMLLALSALPVLGFAPLETPYREALVLSAAMPIFGIYPILAQNYGEEGFGAVALLATTVASFATVSVLLWYFTA</sequence>
<feature type="transmembrane region" description="Helical" evidence="7">
    <location>
        <begin position="293"/>
        <end position="313"/>
    </location>
</feature>
<evidence type="ECO:0000256" key="5">
    <source>
        <dbReference type="ARBA" id="ARBA00022989"/>
    </source>
</evidence>
<evidence type="ECO:0000256" key="3">
    <source>
        <dbReference type="ARBA" id="ARBA00022475"/>
    </source>
</evidence>
<organism evidence="8 9">
    <name type="scientific">Oricola thermophila</name>
    <dbReference type="NCBI Taxonomy" id="2742145"/>
    <lineage>
        <taxon>Bacteria</taxon>
        <taxon>Pseudomonadati</taxon>
        <taxon>Pseudomonadota</taxon>
        <taxon>Alphaproteobacteria</taxon>
        <taxon>Hyphomicrobiales</taxon>
        <taxon>Ahrensiaceae</taxon>
        <taxon>Oricola</taxon>
    </lineage>
</organism>
<feature type="transmembrane region" description="Helical" evidence="7">
    <location>
        <begin position="6"/>
        <end position="22"/>
    </location>
</feature>
<feature type="transmembrane region" description="Helical" evidence="7">
    <location>
        <begin position="262"/>
        <end position="281"/>
    </location>
</feature>
<protein>
    <submittedName>
        <fullName evidence="8">AEC family transporter</fullName>
    </submittedName>
</protein>
<keyword evidence="2" id="KW-0813">Transport</keyword>
<evidence type="ECO:0000256" key="2">
    <source>
        <dbReference type="ARBA" id="ARBA00022448"/>
    </source>
</evidence>
<keyword evidence="9" id="KW-1185">Reference proteome</keyword>
<keyword evidence="5 7" id="KW-1133">Transmembrane helix</keyword>
<dbReference type="PANTHER" id="PTHR36838:SF3">
    <property type="entry name" value="TRANSPORTER AUXIN EFFLUX CARRIER EC FAMILY"/>
    <property type="match status" value="1"/>
</dbReference>
<dbReference type="RefSeq" id="WP_175276362.1">
    <property type="nucleotide sequence ID" value="NZ_CP054836.1"/>
</dbReference>
<feature type="transmembrane region" description="Helical" evidence="7">
    <location>
        <begin position="122"/>
        <end position="146"/>
    </location>
</feature>
<dbReference type="Pfam" id="PF03547">
    <property type="entry name" value="Mem_trans"/>
    <property type="match status" value="1"/>
</dbReference>
<dbReference type="Proteomes" id="UP000509367">
    <property type="component" value="Chromosome"/>
</dbReference>
<name>A0A6N1VH41_9HYPH</name>
<keyword evidence="6 7" id="KW-0472">Membrane</keyword>
<evidence type="ECO:0000313" key="8">
    <source>
        <dbReference type="EMBL" id="QKV18469.1"/>
    </source>
</evidence>
<evidence type="ECO:0000256" key="7">
    <source>
        <dbReference type="SAM" id="Phobius"/>
    </source>
</evidence>
<evidence type="ECO:0000256" key="6">
    <source>
        <dbReference type="ARBA" id="ARBA00023136"/>
    </source>
</evidence>
<feature type="transmembrane region" description="Helical" evidence="7">
    <location>
        <begin position="65"/>
        <end position="84"/>
    </location>
</feature>
<feature type="transmembrane region" description="Helical" evidence="7">
    <location>
        <begin position="236"/>
        <end position="256"/>
    </location>
</feature>